<comment type="caution">
    <text evidence="2">The sequence shown here is derived from an EMBL/GenBank/DDBJ whole genome shotgun (WGS) entry which is preliminary data.</text>
</comment>
<sequence>MKKCTAIILAVVLALTAVGCSQNGELGEQLHSASLLTLGELTEIGDREKIGNQIPEWVSEADWNKSFYVVSSSDIERFDAYAQENFPNYCDGDWTQEQSDSVYLGQGIEMFALDDETPINRIIYYPVILNGVIVDGYQVCELENQEITMQGSPYLVNELNVMIDLTSEETPLILGFNNNNTIGIIGDTYYVLDIDHMYHKEVAVNKIPAIEFSTCVNAMEVLCAERIANVDDWVIIP</sequence>
<name>A0A7X3MLC8_9FIRM</name>
<dbReference type="AlphaFoldDB" id="A0A7X3MLC8"/>
<dbReference type="Proteomes" id="UP000460412">
    <property type="component" value="Unassembled WGS sequence"/>
</dbReference>
<evidence type="ECO:0000313" key="3">
    <source>
        <dbReference type="Proteomes" id="UP000460412"/>
    </source>
</evidence>
<feature type="signal peptide" evidence="1">
    <location>
        <begin position="1"/>
        <end position="23"/>
    </location>
</feature>
<protein>
    <recommendedName>
        <fullName evidence="4">Lipoprotein</fullName>
    </recommendedName>
</protein>
<gene>
    <name evidence="2" type="ORF">GN277_25485</name>
</gene>
<proteinExistence type="predicted"/>
<evidence type="ECO:0008006" key="4">
    <source>
        <dbReference type="Google" id="ProtNLM"/>
    </source>
</evidence>
<dbReference type="RefSeq" id="WP_159755384.1">
    <property type="nucleotide sequence ID" value="NZ_WUQX01000001.1"/>
</dbReference>
<feature type="chain" id="PRO_5031239919" description="Lipoprotein" evidence="1">
    <location>
        <begin position="24"/>
        <end position="237"/>
    </location>
</feature>
<dbReference type="PROSITE" id="PS51257">
    <property type="entry name" value="PROKAR_LIPOPROTEIN"/>
    <property type="match status" value="1"/>
</dbReference>
<keyword evidence="3" id="KW-1185">Reference proteome</keyword>
<dbReference type="EMBL" id="WUQX01000001">
    <property type="protein sequence ID" value="MXP78571.1"/>
    <property type="molecule type" value="Genomic_DNA"/>
</dbReference>
<dbReference type="InterPro" id="IPR037155">
    <property type="entry name" value="Staphopain_pro_sf"/>
</dbReference>
<evidence type="ECO:0000256" key="1">
    <source>
        <dbReference type="SAM" id="SignalP"/>
    </source>
</evidence>
<dbReference type="Gene3D" id="3.10.500.10">
    <property type="entry name" value="Staphopain proregion domain"/>
    <property type="match status" value="1"/>
</dbReference>
<keyword evidence="1" id="KW-0732">Signal</keyword>
<reference evidence="2 3" key="1">
    <citation type="submission" date="2019-12" db="EMBL/GenBank/DDBJ databases">
        <title>Sporaefaciens musculi gen. nov., sp. nov., a novel bacterium isolated from the caecum of an obese mouse.</title>
        <authorList>
            <person name="Rasmussen T.S."/>
            <person name="Streidl T."/>
            <person name="Hitch T.C.A."/>
            <person name="Wortmann E."/>
            <person name="Deptula P."/>
            <person name="Hansen M."/>
            <person name="Nielsen D.S."/>
            <person name="Clavel T."/>
            <person name="Vogensen F.K."/>
        </authorList>
    </citation>
    <scope>NUCLEOTIDE SEQUENCE [LARGE SCALE GENOMIC DNA]</scope>
    <source>
        <strain evidence="2 3">WCA-9-b2</strain>
    </source>
</reference>
<accession>A0A7X3MLC8</accession>
<organism evidence="2 3">
    <name type="scientific">Sporofaciens musculi</name>
    <dbReference type="NCBI Taxonomy" id="2681861"/>
    <lineage>
        <taxon>Bacteria</taxon>
        <taxon>Bacillati</taxon>
        <taxon>Bacillota</taxon>
        <taxon>Clostridia</taxon>
        <taxon>Lachnospirales</taxon>
        <taxon>Lachnospiraceae</taxon>
        <taxon>Sporofaciens</taxon>
    </lineage>
</organism>
<evidence type="ECO:0000313" key="2">
    <source>
        <dbReference type="EMBL" id="MXP78571.1"/>
    </source>
</evidence>